<keyword evidence="5 18" id="KW-0479">Metal-binding</keyword>
<evidence type="ECO:0000256" key="16">
    <source>
        <dbReference type="ARBA" id="ARBA00049209"/>
    </source>
</evidence>
<feature type="binding site" evidence="17">
    <location>
        <begin position="412"/>
        <end position="416"/>
    </location>
    <ligand>
        <name>AMP</name>
        <dbReference type="ChEBI" id="CHEBI:456215"/>
    </ligand>
</feature>
<comment type="function">
    <text evidence="18">Catalyzes the epimerization of the S- and R-forms of NAD(P)HX, a damaged form of NAD(P)H that is a result of enzymatic or heat-dependent hydration. This is a prerequisite for the S-specific NAD(P)H-hydrate dehydratase to allow the repair of both epimers of NAD(P)HX.</text>
</comment>
<dbReference type="EMBL" id="CP040915">
    <property type="protein sequence ID" value="QDC25843.1"/>
    <property type="molecule type" value="Genomic_DNA"/>
</dbReference>
<dbReference type="PANTHER" id="PTHR12592:SF0">
    <property type="entry name" value="ATP-DEPENDENT (S)-NAD(P)H-HYDRATE DEHYDRATASE"/>
    <property type="match status" value="1"/>
</dbReference>
<feature type="binding site" evidence="18">
    <location>
        <position position="167"/>
    </location>
    <ligand>
        <name>(6S)-NADPHX</name>
        <dbReference type="ChEBI" id="CHEBI:64076"/>
    </ligand>
</feature>
<comment type="subunit">
    <text evidence="17">Homotetramer.</text>
</comment>
<dbReference type="InterPro" id="IPR036652">
    <property type="entry name" value="YjeF_N_dom_sf"/>
</dbReference>
<dbReference type="GO" id="GO:0110051">
    <property type="term" value="P:metabolite repair"/>
    <property type="evidence" value="ECO:0007669"/>
    <property type="project" value="TreeGrafter"/>
</dbReference>
<dbReference type="PROSITE" id="PS51385">
    <property type="entry name" value="YJEF_N"/>
    <property type="match status" value="1"/>
</dbReference>
<dbReference type="InterPro" id="IPR029056">
    <property type="entry name" value="Ribokinase-like"/>
</dbReference>
<dbReference type="HAMAP" id="MF_01965">
    <property type="entry name" value="NADHX_dehydratase"/>
    <property type="match status" value="1"/>
</dbReference>
<evidence type="ECO:0000256" key="2">
    <source>
        <dbReference type="ARBA" id="ARBA00000909"/>
    </source>
</evidence>
<comment type="function">
    <text evidence="14 19">Bifunctional enzyme that catalyzes the epimerization of the S- and R-forms of NAD(P)HX and the dehydration of the S-form of NAD(P)HX at the expense of ADP, which is converted to AMP. This allows the repair of both epimers of NAD(P)HX, a damaged form of NAD(P)H that is a result of enzymatic or heat-dependent hydration.</text>
</comment>
<dbReference type="InterPro" id="IPR017953">
    <property type="entry name" value="Carbohydrate_kinase_pred_CS"/>
</dbReference>
<proteinExistence type="inferred from homology"/>
<dbReference type="Gene3D" id="3.40.1190.20">
    <property type="match status" value="1"/>
</dbReference>
<keyword evidence="6 17" id="KW-0547">Nucleotide-binding</keyword>
<evidence type="ECO:0000256" key="13">
    <source>
        <dbReference type="ARBA" id="ARBA00023268"/>
    </source>
</evidence>
<accession>A0A5B8C5M8</accession>
<reference evidence="22 23" key="1">
    <citation type="submission" date="2019-05" db="EMBL/GenBank/DDBJ databases">
        <title>Georgenia *** sp. nov., and Georgenia *** sp. nov., isolated from the intestinal contents of plateau pika (Ochotona curzoniae) in the Qinghai-Tibet plateau of China.</title>
        <authorList>
            <person name="Tian Z."/>
        </authorList>
    </citation>
    <scope>NUCLEOTIDE SEQUENCE [LARGE SCALE GENOMIC DNA]</scope>
    <source>
        <strain evidence="22 23">Z443</strain>
    </source>
</reference>
<evidence type="ECO:0000259" key="21">
    <source>
        <dbReference type="PROSITE" id="PS51385"/>
    </source>
</evidence>
<dbReference type="PANTHER" id="PTHR12592">
    <property type="entry name" value="ATP-DEPENDENT (S)-NAD(P)H-HYDRATE DEHYDRATASE FAMILY MEMBER"/>
    <property type="match status" value="1"/>
</dbReference>
<keyword evidence="11 18" id="KW-0413">Isomerase</keyword>
<comment type="similarity">
    <text evidence="18">Belongs to the NnrE/AIBP family.</text>
</comment>
<keyword evidence="10 17" id="KW-0520">NAD</keyword>
<evidence type="ECO:0000256" key="4">
    <source>
        <dbReference type="ARBA" id="ARBA00009524"/>
    </source>
</evidence>
<evidence type="ECO:0000256" key="8">
    <source>
        <dbReference type="ARBA" id="ARBA00022857"/>
    </source>
</evidence>
<dbReference type="PROSITE" id="PS01050">
    <property type="entry name" value="YJEF_C_2"/>
    <property type="match status" value="1"/>
</dbReference>
<comment type="similarity">
    <text evidence="3 19">In the N-terminal section; belongs to the NnrE/AIBP family.</text>
</comment>
<evidence type="ECO:0000313" key="22">
    <source>
        <dbReference type="EMBL" id="QDC25843.1"/>
    </source>
</evidence>
<dbReference type="GO" id="GO:0052856">
    <property type="term" value="F:NAD(P)HX epimerase activity"/>
    <property type="evidence" value="ECO:0007669"/>
    <property type="project" value="UniProtKB-UniRule"/>
</dbReference>
<feature type="binding site" evidence="17">
    <location>
        <position position="317"/>
    </location>
    <ligand>
        <name>(6S)-NADPHX</name>
        <dbReference type="ChEBI" id="CHEBI:64076"/>
    </ligand>
</feature>
<evidence type="ECO:0000256" key="18">
    <source>
        <dbReference type="HAMAP-Rule" id="MF_01966"/>
    </source>
</evidence>
<sequence length="543" mass="54197">MIRAHTAADVRTAEEPLLAAGEPLMARAAFALTTHVAAELRERGHRIPGSVILLLVGGGNNGGDALFAGSHLARRGCQVHAAVLAEHPHAAGLAAARAAGVRVHELAGAPELNDAVTALARRAGVWVDALTGIGARAPLREPLAGVVTALAAERAASPDEPVVVAVDVPSGIGVDDGALPGPVLPADVTVTMGAAKPGLLLPPAAALAGRVEVVDVGLEALAGQAPAVCRLSATDVADLWPLPGPADHKYTRGVLGVVAGSQAYPGAAVLAVAGAVRTGLGMVRYHGPEVPTSLVHARHPEVVTTPGRVQAWTIGCGIDPDDAARAQEMEKAFTAGLAARVPVVLDAGGLSLVHDDAHADLPATVVLTPHAGELALLLTARGEETTRAAVDAAPARHARLAAEVTGATVLLKGPTTVVAAPDGPLYAQADATPWLATAGAGDVLAGVLGALLAGYGEALAVDAEGRLAGVPASLAAAAAYVHGRAARLAAGQGTALPRRVNFSVRRPSRREDDISRHGAAPGGPISALDVAAALPAAVAGLLR</sequence>
<gene>
    <name evidence="17" type="primary">nnrD</name>
    <name evidence="18" type="synonym">nnrE</name>
    <name evidence="22" type="ORF">FE374_15570</name>
</gene>
<dbReference type="OrthoDB" id="9806925at2"/>
<organism evidence="22 23">
    <name type="scientific">Georgenia yuyongxinii</name>
    <dbReference type="NCBI Taxonomy" id="2589797"/>
    <lineage>
        <taxon>Bacteria</taxon>
        <taxon>Bacillati</taxon>
        <taxon>Actinomycetota</taxon>
        <taxon>Actinomycetes</taxon>
        <taxon>Micrococcales</taxon>
        <taxon>Bogoriellaceae</taxon>
        <taxon>Georgenia</taxon>
    </lineage>
</organism>
<dbReference type="InterPro" id="IPR030677">
    <property type="entry name" value="Nnr"/>
</dbReference>
<dbReference type="EC" id="4.2.1.136" evidence="19"/>
<evidence type="ECO:0000256" key="10">
    <source>
        <dbReference type="ARBA" id="ARBA00023027"/>
    </source>
</evidence>
<keyword evidence="7 17" id="KW-0067">ATP-binding</keyword>
<feature type="domain" description="YjeF C-terminal" evidence="20">
    <location>
        <begin position="232"/>
        <end position="541"/>
    </location>
</feature>
<feature type="binding site" evidence="17">
    <location>
        <position position="267"/>
    </location>
    <ligand>
        <name>(6S)-NADPHX</name>
        <dbReference type="ChEBI" id="CHEBI:64076"/>
    </ligand>
</feature>
<evidence type="ECO:0000256" key="1">
    <source>
        <dbReference type="ARBA" id="ARBA00000013"/>
    </source>
</evidence>
<evidence type="ECO:0000256" key="5">
    <source>
        <dbReference type="ARBA" id="ARBA00022723"/>
    </source>
</evidence>
<dbReference type="GO" id="GO:0005524">
    <property type="term" value="F:ATP binding"/>
    <property type="evidence" value="ECO:0007669"/>
    <property type="project" value="UniProtKB-UniRule"/>
</dbReference>
<dbReference type="GO" id="GO:0046872">
    <property type="term" value="F:metal ion binding"/>
    <property type="evidence" value="ECO:0007669"/>
    <property type="project" value="UniProtKB-UniRule"/>
</dbReference>
<dbReference type="InterPro" id="IPR004443">
    <property type="entry name" value="YjeF_N_dom"/>
</dbReference>
<dbReference type="GO" id="GO:0046496">
    <property type="term" value="P:nicotinamide nucleotide metabolic process"/>
    <property type="evidence" value="ECO:0007669"/>
    <property type="project" value="UniProtKB-UniRule"/>
</dbReference>
<protein>
    <recommendedName>
        <fullName evidence="19">Bifunctional NAD(P)H-hydrate repair enzyme</fullName>
    </recommendedName>
    <alternativeName>
        <fullName evidence="19">Nicotinamide nucleotide repair protein</fullName>
    </alternativeName>
    <domain>
        <recommendedName>
            <fullName evidence="19">ADP-dependent (S)-NAD(P)H-hydrate dehydratase</fullName>
            <ecNumber evidence="19">4.2.1.136</ecNumber>
        </recommendedName>
        <alternativeName>
            <fullName evidence="19">ADP-dependent NAD(P)HX dehydratase</fullName>
        </alternativeName>
    </domain>
    <domain>
        <recommendedName>
            <fullName evidence="19">NAD(P)H-hydrate epimerase</fullName>
            <ecNumber evidence="19">5.1.99.6</ecNumber>
        </recommendedName>
    </domain>
</protein>
<evidence type="ECO:0000256" key="15">
    <source>
        <dbReference type="ARBA" id="ARBA00048238"/>
    </source>
</evidence>
<evidence type="ECO:0000256" key="11">
    <source>
        <dbReference type="ARBA" id="ARBA00023235"/>
    </source>
</evidence>
<feature type="binding site" evidence="17">
    <location>
        <position position="442"/>
    </location>
    <ligand>
        <name>(6S)-NADPHX</name>
        <dbReference type="ChEBI" id="CHEBI:64076"/>
    </ligand>
</feature>
<dbReference type="SUPFAM" id="SSF53613">
    <property type="entry name" value="Ribokinase-like"/>
    <property type="match status" value="1"/>
</dbReference>
<evidence type="ECO:0000256" key="9">
    <source>
        <dbReference type="ARBA" id="ARBA00022958"/>
    </source>
</evidence>
<evidence type="ECO:0000313" key="23">
    <source>
        <dbReference type="Proteomes" id="UP000314616"/>
    </source>
</evidence>
<dbReference type="PROSITE" id="PS51383">
    <property type="entry name" value="YJEF_C_3"/>
    <property type="match status" value="1"/>
</dbReference>
<comment type="cofactor">
    <cofactor evidence="17">
        <name>Mg(2+)</name>
        <dbReference type="ChEBI" id="CHEBI:18420"/>
    </cofactor>
</comment>
<comment type="catalytic activity">
    <reaction evidence="2 18 19">
        <text>(6R)-NADPHX = (6S)-NADPHX</text>
        <dbReference type="Rhea" id="RHEA:32227"/>
        <dbReference type="ChEBI" id="CHEBI:64076"/>
        <dbReference type="ChEBI" id="CHEBI:64077"/>
        <dbReference type="EC" id="5.1.99.6"/>
    </reaction>
</comment>
<dbReference type="CDD" id="cd01171">
    <property type="entry name" value="YXKO-related"/>
    <property type="match status" value="1"/>
</dbReference>
<comment type="similarity">
    <text evidence="4 19">In the C-terminal section; belongs to the NnrD/CARKD family.</text>
</comment>
<evidence type="ECO:0000256" key="19">
    <source>
        <dbReference type="PIRNR" id="PIRNR017184"/>
    </source>
</evidence>
<keyword evidence="9 18" id="KW-0630">Potassium</keyword>
<dbReference type="GO" id="GO:0052855">
    <property type="term" value="F:ADP-dependent NAD(P)H-hydrate dehydratase activity"/>
    <property type="evidence" value="ECO:0007669"/>
    <property type="project" value="UniProtKB-UniRule"/>
</dbReference>
<evidence type="ECO:0000256" key="14">
    <source>
        <dbReference type="ARBA" id="ARBA00025153"/>
    </source>
</evidence>
<dbReference type="EC" id="5.1.99.6" evidence="19"/>
<comment type="function">
    <text evidence="17">Catalyzes the dehydration of the S-form of NAD(P)HX at the expense of ADP, which is converted to AMP. Together with NAD(P)HX epimerase, which catalyzes the epimerization of the S- and R-forms, the enzyme allows the repair of both epimers of NAD(P)HX, a damaged form of NAD(P)H that is a result of enzymatic or heat-dependent hydration.</text>
</comment>
<dbReference type="AlphaFoldDB" id="A0A5B8C5M8"/>
<feature type="domain" description="YjeF N-terminal" evidence="21">
    <location>
        <begin position="5"/>
        <end position="224"/>
    </location>
</feature>
<feature type="binding site" evidence="17">
    <location>
        <position position="370"/>
    </location>
    <ligand>
        <name>(6S)-NADPHX</name>
        <dbReference type="ChEBI" id="CHEBI:64076"/>
    </ligand>
</feature>
<dbReference type="NCBIfam" id="TIGR00197">
    <property type="entry name" value="yjeF_nterm"/>
    <property type="match status" value="1"/>
</dbReference>
<dbReference type="InterPro" id="IPR000631">
    <property type="entry name" value="CARKD"/>
</dbReference>
<name>A0A5B8C5M8_9MICO</name>
<dbReference type="RefSeq" id="WP_139930092.1">
    <property type="nucleotide sequence ID" value="NZ_CP040915.1"/>
</dbReference>
<dbReference type="SUPFAM" id="SSF64153">
    <property type="entry name" value="YjeF N-terminal domain-like"/>
    <property type="match status" value="1"/>
</dbReference>
<feature type="binding site" evidence="17">
    <location>
        <position position="441"/>
    </location>
    <ligand>
        <name>AMP</name>
        <dbReference type="ChEBI" id="CHEBI:456215"/>
    </ligand>
</feature>
<keyword evidence="13" id="KW-0511">Multifunctional enzyme</keyword>
<evidence type="ECO:0000256" key="3">
    <source>
        <dbReference type="ARBA" id="ARBA00006001"/>
    </source>
</evidence>
<evidence type="ECO:0000256" key="17">
    <source>
        <dbReference type="HAMAP-Rule" id="MF_01965"/>
    </source>
</evidence>
<feature type="binding site" evidence="18">
    <location>
        <position position="61"/>
    </location>
    <ligand>
        <name>K(+)</name>
        <dbReference type="ChEBI" id="CHEBI:29103"/>
    </ligand>
</feature>
<evidence type="ECO:0000256" key="12">
    <source>
        <dbReference type="ARBA" id="ARBA00023239"/>
    </source>
</evidence>
<feature type="binding site" evidence="18">
    <location>
        <position position="170"/>
    </location>
    <ligand>
        <name>K(+)</name>
        <dbReference type="ChEBI" id="CHEBI:29103"/>
    </ligand>
</feature>
<dbReference type="Gene3D" id="3.40.50.10260">
    <property type="entry name" value="YjeF N-terminal domain"/>
    <property type="match status" value="1"/>
</dbReference>
<keyword evidence="12 17" id="KW-0456">Lyase</keyword>
<evidence type="ECO:0000259" key="20">
    <source>
        <dbReference type="PROSITE" id="PS51383"/>
    </source>
</evidence>
<comment type="catalytic activity">
    <reaction evidence="1 18 19">
        <text>(6R)-NADHX = (6S)-NADHX</text>
        <dbReference type="Rhea" id="RHEA:32215"/>
        <dbReference type="ChEBI" id="CHEBI:64074"/>
        <dbReference type="ChEBI" id="CHEBI:64075"/>
        <dbReference type="EC" id="5.1.99.6"/>
    </reaction>
</comment>
<keyword evidence="8 17" id="KW-0521">NADP</keyword>
<dbReference type="Pfam" id="PF01256">
    <property type="entry name" value="Carb_kinase"/>
    <property type="match status" value="1"/>
</dbReference>
<comment type="caution">
    <text evidence="18">Lacks conserved residue(s) required for the propagation of feature annotation.</text>
</comment>
<evidence type="ECO:0000256" key="7">
    <source>
        <dbReference type="ARBA" id="ARBA00022840"/>
    </source>
</evidence>
<comment type="similarity">
    <text evidence="17">Belongs to the NnrD/CARKD family.</text>
</comment>
<comment type="catalytic activity">
    <reaction evidence="16 17 19">
        <text>(6S)-NADPHX + ADP = AMP + phosphate + NADPH + H(+)</text>
        <dbReference type="Rhea" id="RHEA:32235"/>
        <dbReference type="ChEBI" id="CHEBI:15378"/>
        <dbReference type="ChEBI" id="CHEBI:43474"/>
        <dbReference type="ChEBI" id="CHEBI:57783"/>
        <dbReference type="ChEBI" id="CHEBI:64076"/>
        <dbReference type="ChEBI" id="CHEBI:456215"/>
        <dbReference type="ChEBI" id="CHEBI:456216"/>
        <dbReference type="EC" id="4.2.1.136"/>
    </reaction>
</comment>
<dbReference type="HAMAP" id="MF_01966">
    <property type="entry name" value="NADHX_epimerase"/>
    <property type="match status" value="1"/>
</dbReference>
<dbReference type="KEGG" id="gyu:FE374_15570"/>
<feature type="binding site" evidence="18">
    <location>
        <begin position="60"/>
        <end position="64"/>
    </location>
    <ligand>
        <name>(6S)-NADPHX</name>
        <dbReference type="ChEBI" id="CHEBI:64076"/>
    </ligand>
</feature>
<comment type="catalytic activity">
    <reaction evidence="15 17 19">
        <text>(6S)-NADHX + ADP = AMP + phosphate + NADH + H(+)</text>
        <dbReference type="Rhea" id="RHEA:32223"/>
        <dbReference type="ChEBI" id="CHEBI:15378"/>
        <dbReference type="ChEBI" id="CHEBI:43474"/>
        <dbReference type="ChEBI" id="CHEBI:57945"/>
        <dbReference type="ChEBI" id="CHEBI:64074"/>
        <dbReference type="ChEBI" id="CHEBI:456215"/>
        <dbReference type="ChEBI" id="CHEBI:456216"/>
        <dbReference type="EC" id="4.2.1.136"/>
    </reaction>
</comment>
<feature type="binding site" evidence="18">
    <location>
        <begin position="132"/>
        <end position="138"/>
    </location>
    <ligand>
        <name>(6S)-NADPHX</name>
        <dbReference type="ChEBI" id="CHEBI:64076"/>
    </ligand>
</feature>
<dbReference type="Proteomes" id="UP000314616">
    <property type="component" value="Chromosome"/>
</dbReference>
<dbReference type="Pfam" id="PF03853">
    <property type="entry name" value="YjeF_N"/>
    <property type="match status" value="1"/>
</dbReference>
<feature type="binding site" evidence="18">
    <location>
        <position position="128"/>
    </location>
    <ligand>
        <name>K(+)</name>
        <dbReference type="ChEBI" id="CHEBI:29103"/>
    </ligand>
</feature>
<evidence type="ECO:0000256" key="6">
    <source>
        <dbReference type="ARBA" id="ARBA00022741"/>
    </source>
</evidence>
<dbReference type="PIRSF" id="PIRSF017184">
    <property type="entry name" value="Nnr"/>
    <property type="match status" value="1"/>
</dbReference>
<comment type="cofactor">
    <cofactor evidence="18 19">
        <name>K(+)</name>
        <dbReference type="ChEBI" id="CHEBI:29103"/>
    </cofactor>
    <text evidence="18 19">Binds 1 potassium ion per subunit.</text>
</comment>